<accession>A0A7Z7BLD6</accession>
<reference evidence="3 4" key="1">
    <citation type="submission" date="2016-10" db="EMBL/GenBank/DDBJ databases">
        <authorList>
            <person name="Varghese N."/>
            <person name="Submissions S."/>
        </authorList>
    </citation>
    <scope>NUCLEOTIDE SEQUENCE [LARGE SCALE GENOMIC DNA]</scope>
    <source>
        <strain evidence="3 4">PDC82</strain>
    </source>
</reference>
<name>A0A7Z7BLD6_9HYPH</name>
<dbReference type="NCBIfam" id="TIGR02385">
    <property type="entry name" value="RelE_StbE"/>
    <property type="match status" value="1"/>
</dbReference>
<evidence type="ECO:0000256" key="2">
    <source>
        <dbReference type="ARBA" id="ARBA00022649"/>
    </source>
</evidence>
<keyword evidence="2" id="KW-1277">Toxin-antitoxin system</keyword>
<dbReference type="Pfam" id="PF05016">
    <property type="entry name" value="ParE_toxin"/>
    <property type="match status" value="1"/>
</dbReference>
<dbReference type="AlphaFoldDB" id="A0A7Z7BLD6"/>
<evidence type="ECO:0000313" key="3">
    <source>
        <dbReference type="EMBL" id="SDJ51561.1"/>
    </source>
</evidence>
<evidence type="ECO:0000313" key="4">
    <source>
        <dbReference type="Proteomes" id="UP000198917"/>
    </source>
</evidence>
<proteinExistence type="inferred from homology"/>
<dbReference type="Proteomes" id="UP000198917">
    <property type="component" value="Unassembled WGS sequence"/>
</dbReference>
<evidence type="ECO:0000256" key="1">
    <source>
        <dbReference type="ARBA" id="ARBA00006226"/>
    </source>
</evidence>
<dbReference type="InterPro" id="IPR007712">
    <property type="entry name" value="RelE/ParE_toxin"/>
</dbReference>
<comment type="caution">
    <text evidence="3">The sequence shown here is derived from an EMBL/GenBank/DDBJ whole genome shotgun (WGS) entry which is preliminary data.</text>
</comment>
<dbReference type="PANTHER" id="PTHR35601:SF1">
    <property type="entry name" value="TOXIN RELE"/>
    <property type="match status" value="1"/>
</dbReference>
<dbReference type="PANTHER" id="PTHR35601">
    <property type="entry name" value="TOXIN RELE"/>
    <property type="match status" value="1"/>
</dbReference>
<organism evidence="3 4">
    <name type="scientific">Agrobacterium fabrum</name>
    <dbReference type="NCBI Taxonomy" id="1176649"/>
    <lineage>
        <taxon>Bacteria</taxon>
        <taxon>Pseudomonadati</taxon>
        <taxon>Pseudomonadota</taxon>
        <taxon>Alphaproteobacteria</taxon>
        <taxon>Hyphomicrobiales</taxon>
        <taxon>Rhizobiaceae</taxon>
        <taxon>Rhizobium/Agrobacterium group</taxon>
        <taxon>Agrobacterium</taxon>
        <taxon>Agrobacterium tumefaciens complex</taxon>
    </lineage>
</organism>
<dbReference type="SUPFAM" id="SSF143011">
    <property type="entry name" value="RelE-like"/>
    <property type="match status" value="1"/>
</dbReference>
<sequence length="91" mass="10663">MILIWRIEFQRNAVKQLGKLTKSDANRIVSFLTDRVAQDDNPRRAGAALQGSELGNFWHYRVGDYRIICDIQDHKLVVLVVEIGHRREIYR</sequence>
<gene>
    <name evidence="3" type="ORF">SAMN05428983_2020</name>
</gene>
<dbReference type="EMBL" id="FNEW01000001">
    <property type="protein sequence ID" value="SDJ51561.1"/>
    <property type="molecule type" value="Genomic_DNA"/>
</dbReference>
<comment type="similarity">
    <text evidence="1">Belongs to the RelE toxin family.</text>
</comment>
<protein>
    <submittedName>
        <fullName evidence="3">mRNA interferase RelE/StbE</fullName>
    </submittedName>
</protein>
<dbReference type="InterPro" id="IPR035093">
    <property type="entry name" value="RelE/ParE_toxin_dom_sf"/>
</dbReference>
<dbReference type="Gene3D" id="3.30.2310.20">
    <property type="entry name" value="RelE-like"/>
    <property type="match status" value="1"/>
</dbReference>